<protein>
    <submittedName>
        <fullName evidence="3">SRPBCC domain-containing protein</fullName>
    </submittedName>
</protein>
<comment type="caution">
    <text evidence="3">The sequence shown here is derived from an EMBL/GenBank/DDBJ whole genome shotgun (WGS) entry which is preliminary data.</text>
</comment>
<accession>A0ABV2TBR5</accession>
<sequence length="181" mass="20538">MTDRISFSDQYGSIQWEGDTCLLIFKRILGHTVEKVWAAITEPDRIAEWLSPNHPEKTTAIDLRPGGAVQLQFMMALIPGHISALQKGQLLEISFEGGSLIRWELEKTGYQSCNLTFTSSFTEQHPLPAFLREVMVGWHGYLDFLAIILDGNAIPPFKVTAWQMVAKELFDKYQSRNPLPE</sequence>
<evidence type="ECO:0000256" key="1">
    <source>
        <dbReference type="ARBA" id="ARBA00006817"/>
    </source>
</evidence>
<dbReference type="InterPro" id="IPR023393">
    <property type="entry name" value="START-like_dom_sf"/>
</dbReference>
<name>A0ABV2TBR5_9BACT</name>
<dbReference type="EMBL" id="JBEXAC010000002">
    <property type="protein sequence ID" value="MET7000087.1"/>
    <property type="molecule type" value="Genomic_DNA"/>
</dbReference>
<keyword evidence="4" id="KW-1185">Reference proteome</keyword>
<dbReference type="Pfam" id="PF08327">
    <property type="entry name" value="AHSA1"/>
    <property type="match status" value="1"/>
</dbReference>
<dbReference type="RefSeq" id="WP_354662647.1">
    <property type="nucleotide sequence ID" value="NZ_JBEXAC010000002.1"/>
</dbReference>
<gene>
    <name evidence="3" type="ORF">ABR189_22040</name>
</gene>
<dbReference type="SUPFAM" id="SSF55961">
    <property type="entry name" value="Bet v1-like"/>
    <property type="match status" value="1"/>
</dbReference>
<evidence type="ECO:0000259" key="2">
    <source>
        <dbReference type="Pfam" id="PF08327"/>
    </source>
</evidence>
<proteinExistence type="inferred from homology"/>
<comment type="similarity">
    <text evidence="1">Belongs to the AHA1 family.</text>
</comment>
<dbReference type="Gene3D" id="3.30.530.20">
    <property type="match status" value="1"/>
</dbReference>
<dbReference type="InterPro" id="IPR013538">
    <property type="entry name" value="ASHA1/2-like_C"/>
</dbReference>
<organism evidence="3 4">
    <name type="scientific">Chitinophaga defluvii</name>
    <dbReference type="NCBI Taxonomy" id="3163343"/>
    <lineage>
        <taxon>Bacteria</taxon>
        <taxon>Pseudomonadati</taxon>
        <taxon>Bacteroidota</taxon>
        <taxon>Chitinophagia</taxon>
        <taxon>Chitinophagales</taxon>
        <taxon>Chitinophagaceae</taxon>
        <taxon>Chitinophaga</taxon>
    </lineage>
</organism>
<dbReference type="Proteomes" id="UP001549749">
    <property type="component" value="Unassembled WGS sequence"/>
</dbReference>
<reference evidence="3 4" key="1">
    <citation type="submission" date="2024-06" db="EMBL/GenBank/DDBJ databases">
        <title>Chitinophaga defluvii sp. nov., isolated from municipal sewage.</title>
        <authorList>
            <person name="Zhang L."/>
        </authorList>
    </citation>
    <scope>NUCLEOTIDE SEQUENCE [LARGE SCALE GENOMIC DNA]</scope>
    <source>
        <strain evidence="3 4">H8</strain>
    </source>
</reference>
<evidence type="ECO:0000313" key="4">
    <source>
        <dbReference type="Proteomes" id="UP001549749"/>
    </source>
</evidence>
<evidence type="ECO:0000313" key="3">
    <source>
        <dbReference type="EMBL" id="MET7000087.1"/>
    </source>
</evidence>
<feature type="domain" description="Activator of Hsp90 ATPase homologue 1/2-like C-terminal" evidence="2">
    <location>
        <begin position="32"/>
        <end position="149"/>
    </location>
</feature>